<dbReference type="AlphaFoldDB" id="A0AAV1VM47"/>
<feature type="compositionally biased region" description="Low complexity" evidence="1">
    <location>
        <begin position="8"/>
        <end position="21"/>
    </location>
</feature>
<protein>
    <submittedName>
        <fullName evidence="2">Uncharacterized protein</fullName>
    </submittedName>
</protein>
<dbReference type="Proteomes" id="UP001162060">
    <property type="component" value="Unassembled WGS sequence"/>
</dbReference>
<reference evidence="2" key="1">
    <citation type="submission" date="2024-01" db="EMBL/GenBank/DDBJ databases">
        <authorList>
            <person name="Webb A."/>
        </authorList>
    </citation>
    <scope>NUCLEOTIDE SEQUENCE</scope>
    <source>
        <strain evidence="2">Pm1</strain>
    </source>
</reference>
<sequence>MAEVFGPSEPSDGSSSHASSSELERVMMVVTHIYVTTGEATHGIEQMLVSALMLTPSKVRRPQCPAPCSSSEVFLDAIIQGGGSSGRYEHRTGSNHVDRL</sequence>
<dbReference type="EMBL" id="CAKLBY020000378">
    <property type="protein sequence ID" value="CAK7947395.1"/>
    <property type="molecule type" value="Genomic_DNA"/>
</dbReference>
<gene>
    <name evidence="2" type="ORF">PM001_LOCUS32545</name>
</gene>
<comment type="caution">
    <text evidence="2">The sequence shown here is derived from an EMBL/GenBank/DDBJ whole genome shotgun (WGS) entry which is preliminary data.</text>
</comment>
<evidence type="ECO:0000313" key="2">
    <source>
        <dbReference type="EMBL" id="CAK7947395.1"/>
    </source>
</evidence>
<organism evidence="2 3">
    <name type="scientific">Peronospora matthiolae</name>
    <dbReference type="NCBI Taxonomy" id="2874970"/>
    <lineage>
        <taxon>Eukaryota</taxon>
        <taxon>Sar</taxon>
        <taxon>Stramenopiles</taxon>
        <taxon>Oomycota</taxon>
        <taxon>Peronosporomycetes</taxon>
        <taxon>Peronosporales</taxon>
        <taxon>Peronosporaceae</taxon>
        <taxon>Peronospora</taxon>
    </lineage>
</organism>
<evidence type="ECO:0000256" key="1">
    <source>
        <dbReference type="SAM" id="MobiDB-lite"/>
    </source>
</evidence>
<feature type="region of interest" description="Disordered" evidence="1">
    <location>
        <begin position="1"/>
        <end position="21"/>
    </location>
</feature>
<proteinExistence type="predicted"/>
<accession>A0AAV1VM47</accession>
<name>A0AAV1VM47_9STRA</name>
<evidence type="ECO:0000313" key="3">
    <source>
        <dbReference type="Proteomes" id="UP001162060"/>
    </source>
</evidence>